<evidence type="ECO:0000313" key="2">
    <source>
        <dbReference type="EMBL" id="GAA3992967.1"/>
    </source>
</evidence>
<keyword evidence="3" id="KW-1185">Reference proteome</keyword>
<dbReference type="InterPro" id="IPR025345">
    <property type="entry name" value="DUF4249"/>
</dbReference>
<dbReference type="Proteomes" id="UP001500742">
    <property type="component" value="Unassembled WGS sequence"/>
</dbReference>
<accession>A0ABP7R6A3</accession>
<comment type="caution">
    <text evidence="2">The sequence shown here is derived from an EMBL/GenBank/DDBJ whole genome shotgun (WGS) entry which is preliminary data.</text>
</comment>
<dbReference type="EMBL" id="BAAAZC010000050">
    <property type="protein sequence ID" value="GAA3992967.1"/>
    <property type="molecule type" value="Genomic_DNA"/>
</dbReference>
<sequence>MKTIKYIIWCLLATGAIVTACRKPYNPTIVSTDNSYLVVEGTINNGDITAIRLSRTVKVSTDTKIQPLPGATVFIEDQSGNQIQLIFNNTTNKYESGSTLNLDKTKKYRLHITADGKEYASDYVAVKDNPPIDNIEFKPNGDKLEISVDTHDPTNSTRYYRWDFDETWRFHSTFQSDYLVDSTKTIRLRTSAQQTYYCFASDTSSNILIASSAKLVQDVIAQSLITTIPSSSEKLELRYSILLRQYALSKEEYEFWENIKKNTEQLGSIFDAQPSQLIGNIHCITNPTEPVIGYVSATNVQQKRIFINNNQLPLDWYPITPYLCSLDSAYYSNPKTNRAEVQTFIIDGGGIPVEAITKSGYIIIGFTYSSIECTDCTIRGKVKQPSYWIP</sequence>
<evidence type="ECO:0000256" key="1">
    <source>
        <dbReference type="SAM" id="SignalP"/>
    </source>
</evidence>
<feature type="signal peptide" evidence="1">
    <location>
        <begin position="1"/>
        <end position="20"/>
    </location>
</feature>
<dbReference type="Pfam" id="PF14054">
    <property type="entry name" value="DUF4249"/>
    <property type="match status" value="1"/>
</dbReference>
<organism evidence="2 3">
    <name type="scientific">Mucilaginibacter dorajii</name>
    <dbReference type="NCBI Taxonomy" id="692994"/>
    <lineage>
        <taxon>Bacteria</taxon>
        <taxon>Pseudomonadati</taxon>
        <taxon>Bacteroidota</taxon>
        <taxon>Sphingobacteriia</taxon>
        <taxon>Sphingobacteriales</taxon>
        <taxon>Sphingobacteriaceae</taxon>
        <taxon>Mucilaginibacter</taxon>
    </lineage>
</organism>
<keyword evidence="1" id="KW-0732">Signal</keyword>
<reference evidence="3" key="1">
    <citation type="journal article" date="2019" name="Int. J. Syst. Evol. Microbiol.">
        <title>The Global Catalogue of Microorganisms (GCM) 10K type strain sequencing project: providing services to taxonomists for standard genome sequencing and annotation.</title>
        <authorList>
            <consortium name="The Broad Institute Genomics Platform"/>
            <consortium name="The Broad Institute Genome Sequencing Center for Infectious Disease"/>
            <person name="Wu L."/>
            <person name="Ma J."/>
        </authorList>
    </citation>
    <scope>NUCLEOTIDE SEQUENCE [LARGE SCALE GENOMIC DNA]</scope>
    <source>
        <strain evidence="3">JCM 16601</strain>
    </source>
</reference>
<dbReference type="PROSITE" id="PS51257">
    <property type="entry name" value="PROKAR_LIPOPROTEIN"/>
    <property type="match status" value="1"/>
</dbReference>
<name>A0ABP7R6A3_9SPHI</name>
<feature type="chain" id="PRO_5046256847" description="DUF4249 domain-containing protein" evidence="1">
    <location>
        <begin position="21"/>
        <end position="390"/>
    </location>
</feature>
<protein>
    <recommendedName>
        <fullName evidence="4">DUF4249 domain-containing protein</fullName>
    </recommendedName>
</protein>
<evidence type="ECO:0000313" key="3">
    <source>
        <dbReference type="Proteomes" id="UP001500742"/>
    </source>
</evidence>
<dbReference type="RefSeq" id="WP_259097194.1">
    <property type="nucleotide sequence ID" value="NZ_BAAAZC010000050.1"/>
</dbReference>
<proteinExistence type="predicted"/>
<gene>
    <name evidence="2" type="ORF">GCM10022210_53450</name>
</gene>
<evidence type="ECO:0008006" key="4">
    <source>
        <dbReference type="Google" id="ProtNLM"/>
    </source>
</evidence>